<dbReference type="FunFam" id="3.30.980.10:FF:000004">
    <property type="entry name" value="Alanine--tRNA ligase, cytoplasmic"/>
    <property type="match status" value="1"/>
</dbReference>
<dbReference type="PANTHER" id="PTHR11777">
    <property type="entry name" value="ALANYL-TRNA SYNTHETASE"/>
    <property type="match status" value="1"/>
</dbReference>
<evidence type="ECO:0000313" key="12">
    <source>
        <dbReference type="Proteomes" id="UP000177629"/>
    </source>
</evidence>
<dbReference type="Gene3D" id="3.30.980.10">
    <property type="entry name" value="Threonyl-trna Synthetase, Chain A, domain 2"/>
    <property type="match status" value="1"/>
</dbReference>
<evidence type="ECO:0000256" key="8">
    <source>
        <dbReference type="ARBA" id="ARBA00022917"/>
    </source>
</evidence>
<dbReference type="GO" id="GO:0004813">
    <property type="term" value="F:alanine-tRNA ligase activity"/>
    <property type="evidence" value="ECO:0007669"/>
    <property type="project" value="UniProtKB-EC"/>
</dbReference>
<dbReference type="Proteomes" id="UP000177629">
    <property type="component" value="Unassembled WGS sequence"/>
</dbReference>
<dbReference type="GO" id="GO:0005524">
    <property type="term" value="F:ATP binding"/>
    <property type="evidence" value="ECO:0007669"/>
    <property type="project" value="UniProtKB-KW"/>
</dbReference>
<dbReference type="Gene3D" id="3.30.930.10">
    <property type="entry name" value="Bira Bifunctional Protein, Domain 2"/>
    <property type="match status" value="1"/>
</dbReference>
<dbReference type="InterPro" id="IPR018162">
    <property type="entry name" value="Ala-tRNA-ligase_IIc_anticod-bd"/>
</dbReference>
<dbReference type="SUPFAM" id="SSF55681">
    <property type="entry name" value="Class II aaRS and biotin synthetases"/>
    <property type="match status" value="1"/>
</dbReference>
<dbReference type="PRINTS" id="PR00980">
    <property type="entry name" value="TRNASYNTHALA"/>
</dbReference>
<dbReference type="PROSITE" id="PS50860">
    <property type="entry name" value="AA_TRNA_LIGASE_II_ALA"/>
    <property type="match status" value="1"/>
</dbReference>
<accession>A0A1G2PHI9</accession>
<dbReference type="GO" id="GO:0000049">
    <property type="term" value="F:tRNA binding"/>
    <property type="evidence" value="ECO:0007669"/>
    <property type="project" value="UniProtKB-KW"/>
</dbReference>
<dbReference type="InterPro" id="IPR045864">
    <property type="entry name" value="aa-tRNA-synth_II/BPL/LPL"/>
</dbReference>
<dbReference type="SUPFAM" id="SSF55186">
    <property type="entry name" value="ThrRS/AlaRS common domain"/>
    <property type="match status" value="1"/>
</dbReference>
<evidence type="ECO:0000256" key="2">
    <source>
        <dbReference type="ARBA" id="ARBA00013168"/>
    </source>
</evidence>
<keyword evidence="3" id="KW-0820">tRNA-binding</keyword>
<proteinExistence type="inferred from homology"/>
<comment type="caution">
    <text evidence="11">The sequence shown here is derived from an EMBL/GenBank/DDBJ whole genome shotgun (WGS) entry which is preliminary data.</text>
</comment>
<reference evidence="11 12" key="1">
    <citation type="journal article" date="2016" name="Nat. Commun.">
        <title>Thousands of microbial genomes shed light on interconnected biogeochemical processes in an aquifer system.</title>
        <authorList>
            <person name="Anantharaman K."/>
            <person name="Brown C.T."/>
            <person name="Hug L.A."/>
            <person name="Sharon I."/>
            <person name="Castelle C.J."/>
            <person name="Probst A.J."/>
            <person name="Thomas B.C."/>
            <person name="Singh A."/>
            <person name="Wilkins M.J."/>
            <person name="Karaoz U."/>
            <person name="Brodie E.L."/>
            <person name="Williams K.H."/>
            <person name="Hubbard S.S."/>
            <person name="Banfield J.F."/>
        </authorList>
    </citation>
    <scope>NUCLEOTIDE SEQUENCE [LARGE SCALE GENOMIC DNA]</scope>
</reference>
<dbReference type="InterPro" id="IPR018165">
    <property type="entry name" value="Ala-tRNA-synth_IIc_core"/>
</dbReference>
<evidence type="ECO:0000256" key="9">
    <source>
        <dbReference type="ARBA" id="ARBA00023146"/>
    </source>
</evidence>
<dbReference type="InterPro" id="IPR018163">
    <property type="entry name" value="Thr/Ala-tRNA-synth_IIc_edit"/>
</dbReference>
<dbReference type="Pfam" id="PF01411">
    <property type="entry name" value="tRNA-synt_2c"/>
    <property type="match status" value="1"/>
</dbReference>
<dbReference type="SMART" id="SM00863">
    <property type="entry name" value="tRNA_SAD"/>
    <property type="match status" value="1"/>
</dbReference>
<keyword evidence="5" id="KW-0547">Nucleotide-binding</keyword>
<name>A0A1G2PHI9_9BACT</name>
<evidence type="ECO:0000256" key="3">
    <source>
        <dbReference type="ARBA" id="ARBA00022555"/>
    </source>
</evidence>
<dbReference type="CDD" id="cd00673">
    <property type="entry name" value="AlaRS_core"/>
    <property type="match status" value="1"/>
</dbReference>
<evidence type="ECO:0000256" key="5">
    <source>
        <dbReference type="ARBA" id="ARBA00022741"/>
    </source>
</evidence>
<keyword evidence="7" id="KW-0694">RNA-binding</keyword>
<dbReference type="STRING" id="1802362.A2806_02075"/>
<organism evidence="11 12">
    <name type="scientific">Candidatus Terrybacteria bacterium RIFCSPHIGHO2_01_FULL_48_17</name>
    <dbReference type="NCBI Taxonomy" id="1802362"/>
    <lineage>
        <taxon>Bacteria</taxon>
        <taxon>Candidatus Terryibacteriota</taxon>
    </lineage>
</organism>
<dbReference type="AlphaFoldDB" id="A0A1G2PHI9"/>
<dbReference type="InterPro" id="IPR012947">
    <property type="entry name" value="tRNA_SAD"/>
</dbReference>
<dbReference type="GO" id="GO:0005829">
    <property type="term" value="C:cytosol"/>
    <property type="evidence" value="ECO:0007669"/>
    <property type="project" value="TreeGrafter"/>
</dbReference>
<evidence type="ECO:0000256" key="7">
    <source>
        <dbReference type="ARBA" id="ARBA00022884"/>
    </source>
</evidence>
<dbReference type="InterPro" id="IPR018164">
    <property type="entry name" value="Ala-tRNA-synth_IIc_N"/>
</dbReference>
<evidence type="ECO:0000256" key="6">
    <source>
        <dbReference type="ARBA" id="ARBA00022840"/>
    </source>
</evidence>
<protein>
    <recommendedName>
        <fullName evidence="2">alanine--tRNA ligase</fullName>
        <ecNumber evidence="2">6.1.1.7</ecNumber>
    </recommendedName>
</protein>
<evidence type="ECO:0000259" key="10">
    <source>
        <dbReference type="PROSITE" id="PS50860"/>
    </source>
</evidence>
<dbReference type="Pfam" id="PF07973">
    <property type="entry name" value="tRNA_SAD"/>
    <property type="match status" value="1"/>
</dbReference>
<comment type="similarity">
    <text evidence="1">Belongs to the class-II aminoacyl-tRNA synthetase family.</text>
</comment>
<dbReference type="Gene3D" id="3.30.54.20">
    <property type="match status" value="1"/>
</dbReference>
<dbReference type="PANTHER" id="PTHR11777:SF9">
    <property type="entry name" value="ALANINE--TRNA LIGASE, CYTOPLASMIC"/>
    <property type="match status" value="1"/>
</dbReference>
<keyword evidence="8" id="KW-0648">Protein biosynthesis</keyword>
<dbReference type="InterPro" id="IPR002318">
    <property type="entry name" value="Ala-tRNA-lgiase_IIc"/>
</dbReference>
<dbReference type="SUPFAM" id="SSF101353">
    <property type="entry name" value="Putative anticodon-binding domain of alanyl-tRNA synthetase (AlaRS)"/>
    <property type="match status" value="1"/>
</dbReference>
<dbReference type="GO" id="GO:0002161">
    <property type="term" value="F:aminoacyl-tRNA deacylase activity"/>
    <property type="evidence" value="ECO:0007669"/>
    <property type="project" value="TreeGrafter"/>
</dbReference>
<keyword evidence="9" id="KW-0030">Aminoacyl-tRNA synthetase</keyword>
<dbReference type="EMBL" id="MHSS01000013">
    <property type="protein sequence ID" value="OHA47815.1"/>
    <property type="molecule type" value="Genomic_DNA"/>
</dbReference>
<dbReference type="EC" id="6.1.1.7" evidence="2"/>
<dbReference type="InterPro" id="IPR050058">
    <property type="entry name" value="Ala-tRNA_ligase"/>
</dbReference>
<evidence type="ECO:0000256" key="4">
    <source>
        <dbReference type="ARBA" id="ARBA00022598"/>
    </source>
</evidence>
<dbReference type="GO" id="GO:0006419">
    <property type="term" value="P:alanyl-tRNA aminoacylation"/>
    <property type="evidence" value="ECO:0007669"/>
    <property type="project" value="InterPro"/>
</dbReference>
<keyword evidence="6" id="KW-0067">ATP-binding</keyword>
<keyword evidence="4" id="KW-0436">Ligase</keyword>
<evidence type="ECO:0000256" key="1">
    <source>
        <dbReference type="ARBA" id="ARBA00008226"/>
    </source>
</evidence>
<feature type="domain" description="Alanyl-transfer RNA synthetases family profile" evidence="10">
    <location>
        <begin position="1"/>
        <end position="620"/>
    </location>
</feature>
<evidence type="ECO:0000313" key="11">
    <source>
        <dbReference type="EMBL" id="OHA47815.1"/>
    </source>
</evidence>
<sequence length="620" mass="69106">MDASELRKTFLDFFGEKGHVVVSSSSLLPDDPSVLFTTAGMQQFKSYYTGELDPTTAIHSGLGRPLGSRRAASVQKCMRTSDIDDVGDETHLTFFEMLGNFSFGDYFKEEAILWGYEFLTKELKLPISYATVFGGDKDVPEDNASLKICKKIGIKDVRRAGREDNFWGPTGSEGPCGPTVEFYVGDIEVWNLVFNEYFCTKERRVANLKTPGVDTGAGLERTLVVLEKKHSVFETSVFLPLMHAITQGAENTLPRGATSFDQLWAPGMGALRNLDISKAMAERVRFFRIVADHLRAATFLIADGIVPSNLERGYIVRRLIRRAVRCARSAKLSDIWWQNGLGAIREIFKDTYPKMLDAAVEEAVGQEIEKFSKTLERGLREFNKKIAALSQDKTLRGEDAFDLYETYGFPVELTEEMAAERNIKIDRAGFAKAQESHQEVSRAGQEKKFGGHGLLLDTGELKAATSEELEKATRLHTATHLLHAALREVLGPDVRQAGSDITAERLRFDFMFSRKLTDEEKKRVEDLVNAKIQEDLPRKVLEMPYETALEQGALAFFKAKYPPVVKVFSFGDSSAGLGQVFSKEVCGGPHVERTGEVGAFKILKEEASSAGVRRIRATVE</sequence>
<gene>
    <name evidence="11" type="ORF">A2806_02075</name>
</gene>